<dbReference type="EMBL" id="JACGWJ010000003">
    <property type="protein sequence ID" value="KAL0431261.1"/>
    <property type="molecule type" value="Genomic_DNA"/>
</dbReference>
<protein>
    <recommendedName>
        <fullName evidence="3">Retrotransposon gag domain-containing protein</fullName>
    </recommendedName>
</protein>
<dbReference type="AlphaFoldDB" id="A0AAW2VTS4"/>
<evidence type="ECO:0000256" key="1">
    <source>
        <dbReference type="SAM" id="MobiDB-lite"/>
    </source>
</evidence>
<reference evidence="2" key="2">
    <citation type="journal article" date="2024" name="Plant">
        <title>Genomic evolution and insights into agronomic trait innovations of Sesamum species.</title>
        <authorList>
            <person name="Miao H."/>
            <person name="Wang L."/>
            <person name="Qu L."/>
            <person name="Liu H."/>
            <person name="Sun Y."/>
            <person name="Le M."/>
            <person name="Wang Q."/>
            <person name="Wei S."/>
            <person name="Zheng Y."/>
            <person name="Lin W."/>
            <person name="Duan Y."/>
            <person name="Cao H."/>
            <person name="Xiong S."/>
            <person name="Wang X."/>
            <person name="Wei L."/>
            <person name="Li C."/>
            <person name="Ma Q."/>
            <person name="Ju M."/>
            <person name="Zhao R."/>
            <person name="Li G."/>
            <person name="Mu C."/>
            <person name="Tian Q."/>
            <person name="Mei H."/>
            <person name="Zhang T."/>
            <person name="Gao T."/>
            <person name="Zhang H."/>
        </authorList>
    </citation>
    <scope>NUCLEOTIDE SEQUENCE</scope>
    <source>
        <strain evidence="2">G02</strain>
    </source>
</reference>
<name>A0AAW2VTS4_SESRA</name>
<sequence>MAINLFGVKQEENETLRAYIESFNIAILEVPAPQPKVQISVITQGLPRQPLFESLAKKPASDFYVLLARVDRYINLEDAQLKKDNKREKMRDTEGPSSHNSRGNPEDDFNTLTPKSKHLTPLITSPARMLMVMDRFLALQWSKGSEVGPQLHKSIYFCR</sequence>
<organism evidence="2">
    <name type="scientific">Sesamum radiatum</name>
    <name type="common">Black benniseed</name>
    <dbReference type="NCBI Taxonomy" id="300843"/>
    <lineage>
        <taxon>Eukaryota</taxon>
        <taxon>Viridiplantae</taxon>
        <taxon>Streptophyta</taxon>
        <taxon>Embryophyta</taxon>
        <taxon>Tracheophyta</taxon>
        <taxon>Spermatophyta</taxon>
        <taxon>Magnoliopsida</taxon>
        <taxon>eudicotyledons</taxon>
        <taxon>Gunneridae</taxon>
        <taxon>Pentapetalae</taxon>
        <taxon>asterids</taxon>
        <taxon>lamiids</taxon>
        <taxon>Lamiales</taxon>
        <taxon>Pedaliaceae</taxon>
        <taxon>Sesamum</taxon>
    </lineage>
</organism>
<gene>
    <name evidence="2" type="ORF">Sradi_0752100</name>
</gene>
<feature type="region of interest" description="Disordered" evidence="1">
    <location>
        <begin position="81"/>
        <end position="117"/>
    </location>
</feature>
<evidence type="ECO:0000313" key="2">
    <source>
        <dbReference type="EMBL" id="KAL0431261.1"/>
    </source>
</evidence>
<accession>A0AAW2VTS4</accession>
<comment type="caution">
    <text evidence="2">The sequence shown here is derived from an EMBL/GenBank/DDBJ whole genome shotgun (WGS) entry which is preliminary data.</text>
</comment>
<evidence type="ECO:0008006" key="3">
    <source>
        <dbReference type="Google" id="ProtNLM"/>
    </source>
</evidence>
<reference evidence="2" key="1">
    <citation type="submission" date="2020-06" db="EMBL/GenBank/DDBJ databases">
        <authorList>
            <person name="Li T."/>
            <person name="Hu X."/>
            <person name="Zhang T."/>
            <person name="Song X."/>
            <person name="Zhang H."/>
            <person name="Dai N."/>
            <person name="Sheng W."/>
            <person name="Hou X."/>
            <person name="Wei L."/>
        </authorList>
    </citation>
    <scope>NUCLEOTIDE SEQUENCE</scope>
    <source>
        <strain evidence="2">G02</strain>
        <tissue evidence="2">Leaf</tissue>
    </source>
</reference>
<feature type="compositionally biased region" description="Basic and acidic residues" evidence="1">
    <location>
        <begin position="81"/>
        <end position="94"/>
    </location>
</feature>
<proteinExistence type="predicted"/>